<dbReference type="EMBL" id="CAXIEN010000149">
    <property type="protein sequence ID" value="CAL1281812.1"/>
    <property type="molecule type" value="Genomic_DNA"/>
</dbReference>
<gene>
    <name evidence="1" type="ORF">LARSCL_LOCUS11800</name>
</gene>
<dbReference type="Proteomes" id="UP001497382">
    <property type="component" value="Unassembled WGS sequence"/>
</dbReference>
<evidence type="ECO:0000313" key="2">
    <source>
        <dbReference type="Proteomes" id="UP001497382"/>
    </source>
</evidence>
<accession>A0AAV2ACT5</accession>
<name>A0AAV2ACT5_9ARAC</name>
<reference evidence="1 2" key="1">
    <citation type="submission" date="2024-04" db="EMBL/GenBank/DDBJ databases">
        <authorList>
            <person name="Rising A."/>
            <person name="Reimegard J."/>
            <person name="Sonavane S."/>
            <person name="Akerstrom W."/>
            <person name="Nylinder S."/>
            <person name="Hedman E."/>
            <person name="Kallberg Y."/>
        </authorList>
    </citation>
    <scope>NUCLEOTIDE SEQUENCE [LARGE SCALE GENOMIC DNA]</scope>
</reference>
<keyword evidence="2" id="KW-1185">Reference proteome</keyword>
<organism evidence="1 2">
    <name type="scientific">Larinioides sclopetarius</name>
    <dbReference type="NCBI Taxonomy" id="280406"/>
    <lineage>
        <taxon>Eukaryota</taxon>
        <taxon>Metazoa</taxon>
        <taxon>Ecdysozoa</taxon>
        <taxon>Arthropoda</taxon>
        <taxon>Chelicerata</taxon>
        <taxon>Arachnida</taxon>
        <taxon>Araneae</taxon>
        <taxon>Araneomorphae</taxon>
        <taxon>Entelegynae</taxon>
        <taxon>Araneoidea</taxon>
        <taxon>Araneidae</taxon>
        <taxon>Larinioides</taxon>
    </lineage>
</organism>
<sequence>MPLEVALEVFKTGAAITRTYFLPGYELRIQFLKIGTTIVSYSPQDGWLSKRLLPSAFQKSVIEEDRNWMGGFIPGVLGSPFTIWSHFIDRPGVRNFDSSSLLVSSVADVCNEPFEL</sequence>
<comment type="caution">
    <text evidence="1">The sequence shown here is derived from an EMBL/GenBank/DDBJ whole genome shotgun (WGS) entry which is preliminary data.</text>
</comment>
<proteinExistence type="predicted"/>
<evidence type="ECO:0000313" key="1">
    <source>
        <dbReference type="EMBL" id="CAL1281812.1"/>
    </source>
</evidence>
<dbReference type="AlphaFoldDB" id="A0AAV2ACT5"/>
<protein>
    <submittedName>
        <fullName evidence="1">Uncharacterized protein</fullName>
    </submittedName>
</protein>